<evidence type="ECO:0000313" key="1">
    <source>
        <dbReference type="EMBL" id="EFH6649983.1"/>
    </source>
</evidence>
<name>A0A2S8JQ09_ECOLX</name>
<evidence type="ECO:0000313" key="3">
    <source>
        <dbReference type="EMBL" id="STE71455.1"/>
    </source>
</evidence>
<dbReference type="EMBL" id="AASWOY010000034">
    <property type="protein sequence ID" value="EFH6649983.1"/>
    <property type="molecule type" value="Genomic_DNA"/>
</dbReference>
<protein>
    <submittedName>
        <fullName evidence="2">Uncharacterized protein</fullName>
    </submittedName>
</protein>
<dbReference type="Proteomes" id="UP000530628">
    <property type="component" value="Unassembled WGS sequence"/>
</dbReference>
<organism evidence="2 5">
    <name type="scientific">Escherichia coli</name>
    <dbReference type="NCBI Taxonomy" id="562"/>
    <lineage>
        <taxon>Bacteria</taxon>
        <taxon>Pseudomonadati</taxon>
        <taxon>Pseudomonadota</taxon>
        <taxon>Gammaproteobacteria</taxon>
        <taxon>Enterobacterales</taxon>
        <taxon>Enterobacteriaceae</taxon>
        <taxon>Escherichia</taxon>
    </lineage>
</organism>
<dbReference type="EMBL" id="UFZA01000002">
    <property type="protein sequence ID" value="STE71455.1"/>
    <property type="molecule type" value="Genomic_DNA"/>
</dbReference>
<reference evidence="2 5" key="3">
    <citation type="submission" date="2019-12" db="EMBL/GenBank/DDBJ databases">
        <title>Enteriobacteria Tanzani isolates_10434.</title>
        <authorList>
            <person name="Subbiah M."/>
            <person name="Call D."/>
        </authorList>
    </citation>
    <scope>NUCLEOTIDE SEQUENCE [LARGE SCALE GENOMIC DNA]</scope>
    <source>
        <strain evidence="2 5">10434wD1</strain>
    </source>
</reference>
<proteinExistence type="predicted"/>
<evidence type="ECO:0000313" key="4">
    <source>
        <dbReference type="Proteomes" id="UP000255164"/>
    </source>
</evidence>
<dbReference type="Proteomes" id="UP000255164">
    <property type="component" value="Unassembled WGS sequence"/>
</dbReference>
<sequence length="89" mass="10028">MAKVIFEFNRMEDVEFQKKGGFFVGMSVQLEEQSPKEQTGPHDVMAGIIKSMAPEIIEKATQELLKSARELGLEAEGELFRYNPDAAKH</sequence>
<evidence type="ECO:0000313" key="5">
    <source>
        <dbReference type="Proteomes" id="UP000436141"/>
    </source>
</evidence>
<gene>
    <name evidence="1" type="ORF">GNW61_14695</name>
    <name evidence="2" type="ORF">GRW05_09480</name>
    <name evidence="3" type="ORF">NCTC10082_04336</name>
</gene>
<dbReference type="AlphaFoldDB" id="A0A2S8JQ09"/>
<evidence type="ECO:0000313" key="2">
    <source>
        <dbReference type="EMBL" id="MXI74504.1"/>
    </source>
</evidence>
<dbReference type="EMBL" id="WUIY01000032">
    <property type="protein sequence ID" value="MXI74504.1"/>
    <property type="molecule type" value="Genomic_DNA"/>
</dbReference>
<reference evidence="1 6" key="2">
    <citation type="submission" date="2019-11" db="EMBL/GenBank/DDBJ databases">
        <authorList>
            <consortium name="GenomeTrakr network: Whole genome sequencing for foodborne pathogen traceback"/>
        </authorList>
    </citation>
    <scope>NUCLEOTIDE SEQUENCE [LARGE SCALE GENOMIC DNA]</scope>
    <source>
        <strain evidence="1 6">PSU-2072</strain>
    </source>
</reference>
<dbReference type="RefSeq" id="WP_001151278.1">
    <property type="nucleotide sequence ID" value="NZ_BGLN01000020.1"/>
</dbReference>
<evidence type="ECO:0000313" key="6">
    <source>
        <dbReference type="Proteomes" id="UP000530628"/>
    </source>
</evidence>
<accession>A0A2S8JQ09</accession>
<reference evidence="3 4" key="1">
    <citation type="submission" date="2018-06" db="EMBL/GenBank/DDBJ databases">
        <authorList>
            <consortium name="Pathogen Informatics"/>
            <person name="Doyle S."/>
        </authorList>
    </citation>
    <scope>NUCLEOTIDE SEQUENCE [LARGE SCALE GENOMIC DNA]</scope>
    <source>
        <strain evidence="3 4">NCTC10082</strain>
    </source>
</reference>
<dbReference type="Proteomes" id="UP000436141">
    <property type="component" value="Unassembled WGS sequence"/>
</dbReference>